<reference evidence="1 2" key="2">
    <citation type="journal article" date="2022" name="Mol. Ecol. Resour.">
        <title>The genomes of chicory, endive, great burdock and yacon provide insights into Asteraceae paleo-polyploidization history and plant inulin production.</title>
        <authorList>
            <person name="Fan W."/>
            <person name="Wang S."/>
            <person name="Wang H."/>
            <person name="Wang A."/>
            <person name="Jiang F."/>
            <person name="Liu H."/>
            <person name="Zhao H."/>
            <person name="Xu D."/>
            <person name="Zhang Y."/>
        </authorList>
    </citation>
    <scope>NUCLEOTIDE SEQUENCE [LARGE SCALE GENOMIC DNA]</scope>
    <source>
        <strain evidence="2">cv. Niubang</strain>
    </source>
</reference>
<dbReference type="Proteomes" id="UP001055879">
    <property type="component" value="Linkage Group LG01"/>
</dbReference>
<accession>A0ACB9FJW0</accession>
<keyword evidence="2" id="KW-1185">Reference proteome</keyword>
<evidence type="ECO:0000313" key="2">
    <source>
        <dbReference type="Proteomes" id="UP001055879"/>
    </source>
</evidence>
<dbReference type="EMBL" id="CM042047">
    <property type="protein sequence ID" value="KAI3770996.1"/>
    <property type="molecule type" value="Genomic_DNA"/>
</dbReference>
<comment type="caution">
    <text evidence="1">The sequence shown here is derived from an EMBL/GenBank/DDBJ whole genome shotgun (WGS) entry which is preliminary data.</text>
</comment>
<sequence length="605" mass="67008">MVLSDADHNSRSSPTPRFCNSFANRIFSDVAGDITIIIDGVSFLLHKFPLVSQSGKIRKMVAEAKDPNLSKLELINFPGGPEAFELAAKFCYGMNFEIMAGNVAHLHCAAEYLEMTEVYRDENLITRTEAYLNEVVTQSLEKSVQVLCSCESILPLADHVGIIDQCVDAIAKNACKEQLVAGLSRLECDSGPIDAKGRCLEWWIEDLSVLTIDLYQRIISVMVSRGIRQDSVIASIMHYAQTSLKGIGKSQIWNPARTTPVTAETGQRVIAETLVNLLPNEKSSLIPIDFLFGMLRMAIMVDSTLACRLALERRIAGRLEMVSLDDLLIPSVQTGDSLFDVDTIHRILVHFLQIIEQADDEDCGYESDGGIGSPSHGSLLKVGRLIDAYLAEIAPDPYLSFQKFIGMIEVLPDYARVIDDGLYRAVDIYLKAHPILTEHERKKICKFIDCEKLSQEACNHAAQNDRLPAHMAVRVLYFEQLRLKSAITGTSALSGYMSQKMGSSGAPSAAMSPRDTYAALRRENRDLKLEISRMRVRLSDLEKEQVCMKQGMMDKSGNGKTFLTSISRGIGKFGIFGGPTTGKQHKNGTGRKSRSSSRRRGYSFS</sequence>
<name>A0ACB9FJW0_ARCLA</name>
<organism evidence="1 2">
    <name type="scientific">Arctium lappa</name>
    <name type="common">Greater burdock</name>
    <name type="synonym">Lappa major</name>
    <dbReference type="NCBI Taxonomy" id="4217"/>
    <lineage>
        <taxon>Eukaryota</taxon>
        <taxon>Viridiplantae</taxon>
        <taxon>Streptophyta</taxon>
        <taxon>Embryophyta</taxon>
        <taxon>Tracheophyta</taxon>
        <taxon>Spermatophyta</taxon>
        <taxon>Magnoliopsida</taxon>
        <taxon>eudicotyledons</taxon>
        <taxon>Gunneridae</taxon>
        <taxon>Pentapetalae</taxon>
        <taxon>asterids</taxon>
        <taxon>campanulids</taxon>
        <taxon>Asterales</taxon>
        <taxon>Asteraceae</taxon>
        <taxon>Carduoideae</taxon>
        <taxon>Cardueae</taxon>
        <taxon>Arctiinae</taxon>
        <taxon>Arctium</taxon>
    </lineage>
</organism>
<gene>
    <name evidence="1" type="ORF">L6452_02145</name>
</gene>
<reference evidence="2" key="1">
    <citation type="journal article" date="2022" name="Mol. Ecol. Resour.">
        <title>The genomes of chicory, endive, great burdock and yacon provide insights into Asteraceae palaeo-polyploidization history and plant inulin production.</title>
        <authorList>
            <person name="Fan W."/>
            <person name="Wang S."/>
            <person name="Wang H."/>
            <person name="Wang A."/>
            <person name="Jiang F."/>
            <person name="Liu H."/>
            <person name="Zhao H."/>
            <person name="Xu D."/>
            <person name="Zhang Y."/>
        </authorList>
    </citation>
    <scope>NUCLEOTIDE SEQUENCE [LARGE SCALE GENOMIC DNA]</scope>
    <source>
        <strain evidence="2">cv. Niubang</strain>
    </source>
</reference>
<evidence type="ECO:0000313" key="1">
    <source>
        <dbReference type="EMBL" id="KAI3770996.1"/>
    </source>
</evidence>
<proteinExistence type="predicted"/>
<protein>
    <submittedName>
        <fullName evidence="1">Uncharacterized protein</fullName>
    </submittedName>
</protein>